<dbReference type="InterPro" id="IPR023346">
    <property type="entry name" value="Lysozyme-like_dom_sf"/>
</dbReference>
<evidence type="ECO:0000256" key="1">
    <source>
        <dbReference type="SAM" id="SignalP"/>
    </source>
</evidence>
<feature type="signal peptide" evidence="1">
    <location>
        <begin position="1"/>
        <end position="23"/>
    </location>
</feature>
<accession>A0A1K0IW37</accession>
<keyword evidence="1" id="KW-0732">Signal</keyword>
<sequence>MTRRLRRLALAALLALTMTGVGAQTIEAMVSPTTVLVREGSAARMVSLPGKPILYCGLDPFLGWSARLIGAALRLEPGKEPEVEAHGQRLALTVLLARDGWLRPERLDDGAQVALVERRGGWACAPKVEAFAQMGTKVDPRILAGIAMNESAYRGRPWPWTLNVAGRGMFFATREEAHATIERLLDARRCDFDVGIMQINWCYHGKRFASAWDALSPATSIGVAEAILIDNLQRSGSAMKAVAWYHSANPARGGPYFARFLNHFQQLKAPQP</sequence>
<dbReference type="EMBL" id="FMSH01000308">
    <property type="protein sequence ID" value="SCU77642.1"/>
    <property type="molecule type" value="Genomic_DNA"/>
</dbReference>
<evidence type="ECO:0000313" key="2">
    <source>
        <dbReference type="EMBL" id="SCU77642.1"/>
    </source>
</evidence>
<reference evidence="2" key="1">
    <citation type="submission" date="2016-09" db="EMBL/GenBank/DDBJ databases">
        <authorList>
            <person name="Capua I."/>
            <person name="De Benedictis P."/>
            <person name="Joannis T."/>
            <person name="Lombin L.H."/>
            <person name="Cattoli G."/>
        </authorList>
    </citation>
    <scope>NUCLEOTIDE SEQUENCE</scope>
    <source>
        <strain evidence="2">B9</strain>
    </source>
</reference>
<dbReference type="AlphaFoldDB" id="A0A1K0IW37"/>
<protein>
    <submittedName>
        <fullName evidence="2">Type IV secretory pathway exported protein TrbN</fullName>
    </submittedName>
</protein>
<gene>
    <name evidence="2" type="primary">trbN</name>
    <name evidence="2" type="ORF">CNECB9_3760058</name>
</gene>
<dbReference type="SUPFAM" id="SSF53955">
    <property type="entry name" value="Lysozyme-like"/>
    <property type="match status" value="1"/>
</dbReference>
<proteinExistence type="predicted"/>
<name>A0A1K0IW37_CUPNE</name>
<feature type="chain" id="PRO_5012001150" evidence="1">
    <location>
        <begin position="24"/>
        <end position="272"/>
    </location>
</feature>
<organism evidence="2">
    <name type="scientific">Cupriavidus necator</name>
    <name type="common">Alcaligenes eutrophus</name>
    <name type="synonym">Ralstonia eutropha</name>
    <dbReference type="NCBI Taxonomy" id="106590"/>
    <lineage>
        <taxon>Bacteria</taxon>
        <taxon>Pseudomonadati</taxon>
        <taxon>Pseudomonadota</taxon>
        <taxon>Betaproteobacteria</taxon>
        <taxon>Burkholderiales</taxon>
        <taxon>Burkholderiaceae</taxon>
        <taxon>Cupriavidus</taxon>
    </lineage>
</organism>